<dbReference type="EMBL" id="CP004006">
    <property type="protein sequence ID" value="AHE67187.1"/>
    <property type="molecule type" value="Genomic_DNA"/>
</dbReference>
<protein>
    <submittedName>
        <fullName evidence="2">Putative xylanase/chitin deacetylase</fullName>
    </submittedName>
</protein>
<dbReference type="PROSITE" id="PS51677">
    <property type="entry name" value="NODB"/>
    <property type="match status" value="1"/>
</dbReference>
<evidence type="ECO:0000259" key="1">
    <source>
        <dbReference type="PROSITE" id="PS51677"/>
    </source>
</evidence>
<evidence type="ECO:0000313" key="2">
    <source>
        <dbReference type="EMBL" id="AHE67187.1"/>
    </source>
</evidence>
<reference evidence="2 3" key="1">
    <citation type="journal article" date="2013" name="Int. J. Med. Microbiol.">
        <title>Legionella oakridgensis ATCC 33761 genome sequence and phenotypic characterization reveals its replication capacity in amoebae.</title>
        <authorList>
            <person name="Brzuszkiewicz E."/>
            <person name="Schulz T."/>
            <person name="Rydzewski K."/>
            <person name="Daniel R."/>
            <person name="Gillmaier N."/>
            <person name="Dittmann C."/>
            <person name="Holland G."/>
            <person name="Schunder E."/>
            <person name="Lautner M."/>
            <person name="Eisenreich W."/>
            <person name="Luck C."/>
            <person name="Heuner K."/>
        </authorList>
    </citation>
    <scope>NUCLEOTIDE SEQUENCE [LARGE SCALE GENOMIC DNA]</scope>
    <source>
        <strain>OR-10</strain>
        <strain evidence="3">ATCC 33761</strain>
    </source>
</reference>
<keyword evidence="2" id="KW-0119">Carbohydrate metabolism</keyword>
<dbReference type="GO" id="GO:0016798">
    <property type="term" value="F:hydrolase activity, acting on glycosyl bonds"/>
    <property type="evidence" value="ECO:0007669"/>
    <property type="project" value="UniProtKB-KW"/>
</dbReference>
<dbReference type="HOGENOM" id="CLU_2035155_0_0_6"/>
<dbReference type="Proteomes" id="UP000018838">
    <property type="component" value="Chromosome"/>
</dbReference>
<gene>
    <name evidence="2" type="ORF">Loa_01640</name>
</gene>
<keyword evidence="2" id="KW-0858">Xylan degradation</keyword>
<name>W0BEY1_9GAMM</name>
<keyword evidence="2" id="KW-0378">Hydrolase</keyword>
<keyword evidence="2" id="KW-0326">Glycosidase</keyword>
<dbReference type="PATRIC" id="fig|1268635.3.peg.1670"/>
<dbReference type="KEGG" id="lok:Loa_01640"/>
<dbReference type="Pfam" id="PF01522">
    <property type="entry name" value="Polysacc_deac_1"/>
    <property type="match status" value="1"/>
</dbReference>
<keyword evidence="3" id="KW-1185">Reference proteome</keyword>
<keyword evidence="2" id="KW-0624">Polysaccharide degradation</keyword>
<dbReference type="Gene3D" id="3.20.20.370">
    <property type="entry name" value="Glycoside hydrolase/deacetylase"/>
    <property type="match status" value="1"/>
</dbReference>
<dbReference type="SUPFAM" id="SSF88713">
    <property type="entry name" value="Glycoside hydrolase/deacetylase"/>
    <property type="match status" value="1"/>
</dbReference>
<dbReference type="AlphaFoldDB" id="W0BEY1"/>
<feature type="domain" description="NodB homology" evidence="1">
    <location>
        <begin position="48"/>
        <end position="121"/>
    </location>
</feature>
<dbReference type="InterPro" id="IPR002509">
    <property type="entry name" value="NODB_dom"/>
</dbReference>
<proteinExistence type="predicted"/>
<dbReference type="GO" id="GO:0045493">
    <property type="term" value="P:xylan catabolic process"/>
    <property type="evidence" value="ECO:0007669"/>
    <property type="project" value="UniProtKB-KW"/>
</dbReference>
<dbReference type="eggNOG" id="COG0726">
    <property type="taxonomic scope" value="Bacteria"/>
</dbReference>
<dbReference type="GO" id="GO:0016810">
    <property type="term" value="F:hydrolase activity, acting on carbon-nitrogen (but not peptide) bonds"/>
    <property type="evidence" value="ECO:0007669"/>
    <property type="project" value="InterPro"/>
</dbReference>
<dbReference type="STRING" id="1268635.Loa_01640"/>
<sequence length="121" mass="13777">MLVKFYLCRLNDIPVINLTKNENCFVQIIFATCHFFPFLTNVSVAQNRQVAITIDDLPFVGESKNFHLNMIIESFKDNEVPATGFIIANNVKPENWPVLRKFRDAGLGLGNHTSSHINLKK</sequence>
<dbReference type="InterPro" id="IPR011330">
    <property type="entry name" value="Glyco_hydro/deAcase_b/a-brl"/>
</dbReference>
<organism evidence="2 3">
    <name type="scientific">Legionella oakridgensis ATCC 33761 = DSM 21215</name>
    <dbReference type="NCBI Taxonomy" id="1268635"/>
    <lineage>
        <taxon>Bacteria</taxon>
        <taxon>Pseudomonadati</taxon>
        <taxon>Pseudomonadota</taxon>
        <taxon>Gammaproteobacteria</taxon>
        <taxon>Legionellales</taxon>
        <taxon>Legionellaceae</taxon>
        <taxon>Legionella</taxon>
    </lineage>
</organism>
<accession>W0BEY1</accession>
<evidence type="ECO:0000313" key="3">
    <source>
        <dbReference type="Proteomes" id="UP000018838"/>
    </source>
</evidence>